<evidence type="ECO:0000256" key="2">
    <source>
        <dbReference type="ARBA" id="ARBA00014223"/>
    </source>
</evidence>
<gene>
    <name evidence="6" type="ORF">AB1Y20_008769</name>
</gene>
<evidence type="ECO:0000256" key="3">
    <source>
        <dbReference type="ARBA" id="ARBA00022490"/>
    </source>
</evidence>
<dbReference type="PANTHER" id="PTHR46545:SF1">
    <property type="entry name" value="LEUCINE-RICH REPEAT-CONTAINING PROTEIN 51"/>
    <property type="match status" value="1"/>
</dbReference>
<evidence type="ECO:0000313" key="7">
    <source>
        <dbReference type="Proteomes" id="UP001515480"/>
    </source>
</evidence>
<evidence type="ECO:0000256" key="5">
    <source>
        <dbReference type="ARBA" id="ARBA00022737"/>
    </source>
</evidence>
<accession>A0AB34IRH2</accession>
<keyword evidence="4" id="KW-0433">Leucine-rich repeat</keyword>
<dbReference type="SUPFAM" id="SSF52058">
    <property type="entry name" value="L domain-like"/>
    <property type="match status" value="1"/>
</dbReference>
<evidence type="ECO:0000313" key="6">
    <source>
        <dbReference type="EMBL" id="KAL1505006.1"/>
    </source>
</evidence>
<dbReference type="Pfam" id="PF14580">
    <property type="entry name" value="LRR_9"/>
    <property type="match status" value="1"/>
</dbReference>
<dbReference type="InterPro" id="IPR032675">
    <property type="entry name" value="LRR_dom_sf"/>
</dbReference>
<keyword evidence="5" id="KW-0677">Repeat</keyword>
<dbReference type="GO" id="GO:0005737">
    <property type="term" value="C:cytoplasm"/>
    <property type="evidence" value="ECO:0007669"/>
    <property type="project" value="UniProtKB-SubCell"/>
</dbReference>
<evidence type="ECO:0000256" key="1">
    <source>
        <dbReference type="ARBA" id="ARBA00004496"/>
    </source>
</evidence>
<comment type="subcellular location">
    <subcellularLocation>
        <location evidence="1">Cytoplasm</location>
    </subcellularLocation>
</comment>
<name>A0AB34IRH2_PRYPA</name>
<sequence length="392" mass="42841">MASTVPRFPEQHIYERVLGPDTYDPRDPCAPLLSIHERSRRTANFLSDVAQRPAIFSERTEPTVAPGAYDPSYAFTMPDVARLHQFATKKSHVFASTVGRFATPAAAAASPDTRWTLDVDAKEWNVNRRGGGCWPKAERHSGSLAAFLKQKEEAAALTAAVGAEARGPVAATAPRVAPVMVPLDYCFKELRVCEELVGEEPLASYTGVAPRKVGGAGGKAEGRGAKEKARAADEEAAPFRYMVNTVRLNNNLLTTIVGLPASLGKVCTDLSALAILDLSFNRIASIDASISQLPNLSMLRLHANCIHNFEDICHLLSLPLLHRLTLMNNPLDQHRDYRQLACSFLPHLKCFDNVLITSSEQLKLRSYASSPRGRAAIESIQRAHDEAQHNQA</sequence>
<dbReference type="Gene3D" id="3.80.10.10">
    <property type="entry name" value="Ribonuclease Inhibitor"/>
    <property type="match status" value="1"/>
</dbReference>
<dbReference type="PANTHER" id="PTHR46545">
    <property type="entry name" value="LEUCINE-RICH REPEAT-CONTAINING PROTEIN 51"/>
    <property type="match status" value="1"/>
</dbReference>
<dbReference type="Proteomes" id="UP001515480">
    <property type="component" value="Unassembled WGS sequence"/>
</dbReference>
<keyword evidence="7" id="KW-1185">Reference proteome</keyword>
<dbReference type="EMBL" id="JBGBPQ010000019">
    <property type="protein sequence ID" value="KAL1505006.1"/>
    <property type="molecule type" value="Genomic_DNA"/>
</dbReference>
<dbReference type="PROSITE" id="PS51450">
    <property type="entry name" value="LRR"/>
    <property type="match status" value="2"/>
</dbReference>
<proteinExistence type="predicted"/>
<dbReference type="AlphaFoldDB" id="A0AB34IRH2"/>
<reference evidence="6 7" key="1">
    <citation type="journal article" date="2024" name="Science">
        <title>Giant polyketide synthase enzymes in the biosynthesis of giant marine polyether toxins.</title>
        <authorList>
            <person name="Fallon T.R."/>
            <person name="Shende V.V."/>
            <person name="Wierzbicki I.H."/>
            <person name="Pendleton A.L."/>
            <person name="Watervoot N.F."/>
            <person name="Auber R.P."/>
            <person name="Gonzalez D.J."/>
            <person name="Wisecaver J.H."/>
            <person name="Moore B.S."/>
        </authorList>
    </citation>
    <scope>NUCLEOTIDE SEQUENCE [LARGE SCALE GENOMIC DNA]</scope>
    <source>
        <strain evidence="6 7">12B1</strain>
    </source>
</reference>
<comment type="caution">
    <text evidence="6">The sequence shown here is derived from an EMBL/GenBank/DDBJ whole genome shotgun (WGS) entry which is preliminary data.</text>
</comment>
<keyword evidence="3" id="KW-0963">Cytoplasm</keyword>
<evidence type="ECO:0000256" key="4">
    <source>
        <dbReference type="ARBA" id="ARBA00022614"/>
    </source>
</evidence>
<organism evidence="6 7">
    <name type="scientific">Prymnesium parvum</name>
    <name type="common">Toxic golden alga</name>
    <dbReference type="NCBI Taxonomy" id="97485"/>
    <lineage>
        <taxon>Eukaryota</taxon>
        <taxon>Haptista</taxon>
        <taxon>Haptophyta</taxon>
        <taxon>Prymnesiophyceae</taxon>
        <taxon>Prymnesiales</taxon>
        <taxon>Prymnesiaceae</taxon>
        <taxon>Prymnesium</taxon>
    </lineage>
</organism>
<dbReference type="InterPro" id="IPR001611">
    <property type="entry name" value="Leu-rich_rpt"/>
</dbReference>
<protein>
    <recommendedName>
        <fullName evidence="2">Leucine-rich repeat-containing protein 51</fullName>
    </recommendedName>
</protein>